<dbReference type="InterPro" id="IPR022893">
    <property type="entry name" value="Shikimate_DH_fam"/>
</dbReference>
<evidence type="ECO:0000256" key="3">
    <source>
        <dbReference type="ARBA" id="ARBA00022605"/>
    </source>
</evidence>
<evidence type="ECO:0000256" key="6">
    <source>
        <dbReference type="ARBA" id="ARBA00023141"/>
    </source>
</evidence>
<dbReference type="InterPro" id="IPR046346">
    <property type="entry name" value="Aminoacid_DH-like_N_sf"/>
</dbReference>
<dbReference type="EC" id="1.1.1.25" evidence="2 8"/>
<dbReference type="InterPro" id="IPR041121">
    <property type="entry name" value="SDH_C"/>
</dbReference>
<dbReference type="GO" id="GO:0004764">
    <property type="term" value="F:shikimate 3-dehydrogenase (NADP+) activity"/>
    <property type="evidence" value="ECO:0007669"/>
    <property type="project" value="UniProtKB-UniRule"/>
</dbReference>
<accession>A0A6S6QK96</accession>
<evidence type="ECO:0000256" key="5">
    <source>
        <dbReference type="ARBA" id="ARBA00023002"/>
    </source>
</evidence>
<dbReference type="SUPFAM" id="SSF53223">
    <property type="entry name" value="Aminoacid dehydrogenase-like, N-terminal domain"/>
    <property type="match status" value="1"/>
</dbReference>
<dbReference type="InterPro" id="IPR013708">
    <property type="entry name" value="Shikimate_DH-bd_N"/>
</dbReference>
<feature type="binding site" evidence="8">
    <location>
        <begin position="14"/>
        <end position="16"/>
    </location>
    <ligand>
        <name>shikimate</name>
        <dbReference type="ChEBI" id="CHEBI:36208"/>
    </ligand>
</feature>
<dbReference type="Pfam" id="PF01488">
    <property type="entry name" value="Shikimate_DH"/>
    <property type="match status" value="1"/>
</dbReference>
<dbReference type="KEGG" id="tso:IZ6_00540"/>
<dbReference type="InterPro" id="IPR006151">
    <property type="entry name" value="Shikm_DH/Glu-tRNA_Rdtase"/>
</dbReference>
<dbReference type="Proteomes" id="UP000515317">
    <property type="component" value="Chromosome"/>
</dbReference>
<feature type="domain" description="Quinate/shikimate 5-dehydrogenase/glutamyl-tRNA reductase" evidence="9">
    <location>
        <begin position="121"/>
        <end position="190"/>
    </location>
</feature>
<dbReference type="PANTHER" id="PTHR21089:SF1">
    <property type="entry name" value="BIFUNCTIONAL 3-DEHYDROQUINATE DEHYDRATASE_SHIKIMATE DEHYDROGENASE, CHLOROPLASTIC"/>
    <property type="match status" value="1"/>
</dbReference>
<proteinExistence type="inferred from homology"/>
<keyword evidence="5 8" id="KW-0560">Oxidoreductase</keyword>
<evidence type="ECO:0000256" key="7">
    <source>
        <dbReference type="ARBA" id="ARBA00049442"/>
    </source>
</evidence>
<feature type="binding site" evidence="8">
    <location>
        <position position="245"/>
    </location>
    <ligand>
        <name>shikimate</name>
        <dbReference type="ChEBI" id="CHEBI:36208"/>
    </ligand>
</feature>
<feature type="binding site" evidence="8">
    <location>
        <position position="85"/>
    </location>
    <ligand>
        <name>shikimate</name>
        <dbReference type="ChEBI" id="CHEBI:36208"/>
    </ligand>
</feature>
<dbReference type="GO" id="GO:0009423">
    <property type="term" value="P:chorismate biosynthetic process"/>
    <property type="evidence" value="ECO:0007669"/>
    <property type="project" value="UniProtKB-UniRule"/>
</dbReference>
<comment type="catalytic activity">
    <reaction evidence="7 8">
        <text>shikimate + NADP(+) = 3-dehydroshikimate + NADPH + H(+)</text>
        <dbReference type="Rhea" id="RHEA:17737"/>
        <dbReference type="ChEBI" id="CHEBI:15378"/>
        <dbReference type="ChEBI" id="CHEBI:16630"/>
        <dbReference type="ChEBI" id="CHEBI:36208"/>
        <dbReference type="ChEBI" id="CHEBI:57783"/>
        <dbReference type="ChEBI" id="CHEBI:58349"/>
        <dbReference type="EC" id="1.1.1.25"/>
    </reaction>
</comment>
<comment type="subunit">
    <text evidence="8">Homodimer.</text>
</comment>
<name>A0A6S6QK96_9HYPH</name>
<dbReference type="AlphaFoldDB" id="A0A6S6QK96"/>
<dbReference type="Pfam" id="PF08501">
    <property type="entry name" value="Shikimate_dh_N"/>
    <property type="match status" value="1"/>
</dbReference>
<dbReference type="GO" id="GO:0009073">
    <property type="term" value="P:aromatic amino acid family biosynthetic process"/>
    <property type="evidence" value="ECO:0007669"/>
    <property type="project" value="UniProtKB-KW"/>
</dbReference>
<evidence type="ECO:0000313" key="13">
    <source>
        <dbReference type="Proteomes" id="UP000515317"/>
    </source>
</evidence>
<dbReference type="InterPro" id="IPR036291">
    <property type="entry name" value="NAD(P)-bd_dom_sf"/>
</dbReference>
<feature type="binding site" evidence="8">
    <location>
        <begin position="126"/>
        <end position="130"/>
    </location>
    <ligand>
        <name>NADP(+)</name>
        <dbReference type="ChEBI" id="CHEBI:58349"/>
    </ligand>
</feature>
<dbReference type="GO" id="GO:0005829">
    <property type="term" value="C:cytosol"/>
    <property type="evidence" value="ECO:0007669"/>
    <property type="project" value="TreeGrafter"/>
</dbReference>
<organism evidence="12 13">
    <name type="scientific">Terrihabitans soli</name>
    <dbReference type="NCBI Taxonomy" id="708113"/>
    <lineage>
        <taxon>Bacteria</taxon>
        <taxon>Pseudomonadati</taxon>
        <taxon>Pseudomonadota</taxon>
        <taxon>Alphaproteobacteria</taxon>
        <taxon>Hyphomicrobiales</taxon>
        <taxon>Terrihabitans</taxon>
    </lineage>
</organism>
<evidence type="ECO:0000256" key="1">
    <source>
        <dbReference type="ARBA" id="ARBA00004871"/>
    </source>
</evidence>
<evidence type="ECO:0000259" key="11">
    <source>
        <dbReference type="Pfam" id="PF18317"/>
    </source>
</evidence>
<feature type="binding site" evidence="8">
    <location>
        <position position="215"/>
    </location>
    <ligand>
        <name>NADP(+)</name>
        <dbReference type="ChEBI" id="CHEBI:58349"/>
    </ligand>
</feature>
<dbReference type="SUPFAM" id="SSF51735">
    <property type="entry name" value="NAD(P)-binding Rossmann-fold domains"/>
    <property type="match status" value="1"/>
</dbReference>
<sequence length="276" mass="29572">MKHACVIGWPIKHSRSPIIHNYWLKQHGLAGAYDKREIAPDGLNDFVAAIGREIAGCNVTVPHKEKALELVDDIDETARAVGAVNTIWADAKGVHGANTDVEGFLSNLDQAAPGWDRAPLKAVVLGAGGAARAVVFGLISRGAADIAIVNRSFERAEELMKDLGGKSRAAHFGELRALLPDATLLVNATSLGMQGKPPLEISLDGLNPKALVTDLVYVPLKTPLLESAEARGHKTVDGLGMLLHQAVPGFEKWFGVRPKVTPELRRLVEDDIARTS</sequence>
<feature type="binding site" evidence="8">
    <location>
        <position position="76"/>
    </location>
    <ligand>
        <name>NADP(+)</name>
        <dbReference type="ChEBI" id="CHEBI:58349"/>
    </ligand>
</feature>
<dbReference type="InterPro" id="IPR011342">
    <property type="entry name" value="Shikimate_DH"/>
</dbReference>
<evidence type="ECO:0000259" key="9">
    <source>
        <dbReference type="Pfam" id="PF01488"/>
    </source>
</evidence>
<keyword evidence="13" id="KW-1185">Reference proteome</keyword>
<dbReference type="NCBIfam" id="TIGR00507">
    <property type="entry name" value="aroE"/>
    <property type="match status" value="1"/>
</dbReference>
<dbReference type="NCBIfam" id="NF001312">
    <property type="entry name" value="PRK00258.1-4"/>
    <property type="match status" value="1"/>
</dbReference>
<comment type="pathway">
    <text evidence="1 8">Metabolic intermediate biosynthesis; chorismate biosynthesis; chorismate from D-erythrose 4-phosphate and phosphoenolpyruvate: step 4/7.</text>
</comment>
<reference evidence="12 13" key="1">
    <citation type="submission" date="2020-08" db="EMBL/GenBank/DDBJ databases">
        <title>Genome sequence of Rhizobiales bacterium strain IZ6.</title>
        <authorList>
            <person name="Nakai R."/>
            <person name="Naganuma T."/>
        </authorList>
    </citation>
    <scope>NUCLEOTIDE SEQUENCE [LARGE SCALE GENOMIC DNA]</scope>
    <source>
        <strain evidence="12 13">IZ6</strain>
    </source>
</reference>
<evidence type="ECO:0000259" key="10">
    <source>
        <dbReference type="Pfam" id="PF08501"/>
    </source>
</evidence>
<gene>
    <name evidence="8 12" type="primary">aroE</name>
    <name evidence="12" type="ORF">IZ6_00540</name>
</gene>
<dbReference type="Gene3D" id="3.40.50.10860">
    <property type="entry name" value="Leucine Dehydrogenase, chain A, domain 1"/>
    <property type="match status" value="1"/>
</dbReference>
<comment type="similarity">
    <text evidence="8">Belongs to the shikimate dehydrogenase family.</text>
</comment>
<feature type="binding site" evidence="8">
    <location>
        <position position="100"/>
    </location>
    <ligand>
        <name>shikimate</name>
        <dbReference type="ChEBI" id="CHEBI:36208"/>
    </ligand>
</feature>
<dbReference type="GO" id="GO:0050661">
    <property type="term" value="F:NADP binding"/>
    <property type="evidence" value="ECO:0007669"/>
    <property type="project" value="InterPro"/>
</dbReference>
<dbReference type="RefSeq" id="WP_222876043.1">
    <property type="nucleotide sequence ID" value="NZ_AP023361.1"/>
</dbReference>
<dbReference type="PANTHER" id="PTHR21089">
    <property type="entry name" value="SHIKIMATE DEHYDROGENASE"/>
    <property type="match status" value="1"/>
</dbReference>
<evidence type="ECO:0000256" key="2">
    <source>
        <dbReference type="ARBA" id="ARBA00012962"/>
    </source>
</evidence>
<feature type="binding site" evidence="8">
    <location>
        <position position="217"/>
    </location>
    <ligand>
        <name>shikimate</name>
        <dbReference type="ChEBI" id="CHEBI:36208"/>
    </ligand>
</feature>
<dbReference type="EMBL" id="AP023361">
    <property type="protein sequence ID" value="BCJ89319.1"/>
    <property type="molecule type" value="Genomic_DNA"/>
</dbReference>
<dbReference type="GO" id="GO:0019632">
    <property type="term" value="P:shikimate metabolic process"/>
    <property type="evidence" value="ECO:0007669"/>
    <property type="project" value="InterPro"/>
</dbReference>
<dbReference type="GO" id="GO:0008652">
    <property type="term" value="P:amino acid biosynthetic process"/>
    <property type="evidence" value="ECO:0007669"/>
    <property type="project" value="UniProtKB-KW"/>
</dbReference>
<feature type="domain" description="Shikimate dehydrogenase substrate binding N-terminal" evidence="10">
    <location>
        <begin position="6"/>
        <end position="87"/>
    </location>
</feature>
<dbReference type="CDD" id="cd01065">
    <property type="entry name" value="NAD_bind_Shikimate_DH"/>
    <property type="match status" value="1"/>
</dbReference>
<dbReference type="Pfam" id="PF18317">
    <property type="entry name" value="SDH_C"/>
    <property type="match status" value="1"/>
</dbReference>
<dbReference type="Gene3D" id="3.40.50.720">
    <property type="entry name" value="NAD(P)-binding Rossmann-like Domain"/>
    <property type="match status" value="1"/>
</dbReference>
<feature type="active site" description="Proton acceptor" evidence="8">
    <location>
        <position position="64"/>
    </location>
</feature>
<evidence type="ECO:0000313" key="12">
    <source>
        <dbReference type="EMBL" id="BCJ89319.1"/>
    </source>
</evidence>
<keyword evidence="4 8" id="KW-0521">NADP</keyword>
<keyword evidence="6 8" id="KW-0057">Aromatic amino acid biosynthesis</keyword>
<dbReference type="HAMAP" id="MF_00222">
    <property type="entry name" value="Shikimate_DH_AroE"/>
    <property type="match status" value="1"/>
</dbReference>
<comment type="function">
    <text evidence="8">Involved in the biosynthesis of the chorismate, which leads to the biosynthesis of aromatic amino acids. Catalyzes the reversible NADPH linked reduction of 3-dehydroshikimate (DHSA) to yield shikimate (SA).</text>
</comment>
<evidence type="ECO:0000256" key="8">
    <source>
        <dbReference type="HAMAP-Rule" id="MF_00222"/>
    </source>
</evidence>
<feature type="binding site" evidence="8">
    <location>
        <position position="238"/>
    </location>
    <ligand>
        <name>NADP(+)</name>
        <dbReference type="ChEBI" id="CHEBI:58349"/>
    </ligand>
</feature>
<comment type="caution">
    <text evidence="8">Lacks conserved residue(s) required for the propagation of feature annotation.</text>
</comment>
<evidence type="ECO:0000256" key="4">
    <source>
        <dbReference type="ARBA" id="ARBA00022857"/>
    </source>
</evidence>
<keyword evidence="3 8" id="KW-0028">Amino-acid biosynthesis</keyword>
<feature type="binding site" evidence="8">
    <location>
        <position position="60"/>
    </location>
    <ligand>
        <name>shikimate</name>
        <dbReference type="ChEBI" id="CHEBI:36208"/>
    </ligand>
</feature>
<feature type="domain" description="SDH C-terminal" evidence="11">
    <location>
        <begin position="238"/>
        <end position="260"/>
    </location>
</feature>
<dbReference type="UniPathway" id="UPA00053">
    <property type="reaction ID" value="UER00087"/>
</dbReference>
<protein>
    <recommendedName>
        <fullName evidence="2 8">Shikimate dehydrogenase (NADP(+))</fullName>
        <shortName evidence="8">SDH</shortName>
        <ecNumber evidence="2 8">1.1.1.25</ecNumber>
    </recommendedName>
</protein>